<dbReference type="EMBL" id="PSQE01000006">
    <property type="protein sequence ID" value="RHN51888.1"/>
    <property type="molecule type" value="Genomic_DNA"/>
</dbReference>
<accession>A0A396HH17</accession>
<gene>
    <name evidence="1" type="ORF">MtrunA17_Chr6g0474151</name>
</gene>
<sequence length="54" mass="6351">MGYYTKLNPLFIEYFQIQEVQIDCILILLYSSLFVKPDQYISCVIIQSICSKSH</sequence>
<dbReference type="Proteomes" id="UP000265566">
    <property type="component" value="Chromosome 6"/>
</dbReference>
<dbReference type="Gramene" id="rna36447">
    <property type="protein sequence ID" value="RHN51888.1"/>
    <property type="gene ID" value="gene36447"/>
</dbReference>
<comment type="caution">
    <text evidence="1">The sequence shown here is derived from an EMBL/GenBank/DDBJ whole genome shotgun (WGS) entry which is preliminary data.</text>
</comment>
<name>A0A396HH17_MEDTR</name>
<protein>
    <submittedName>
        <fullName evidence="1">Uncharacterized protein</fullName>
    </submittedName>
</protein>
<proteinExistence type="predicted"/>
<evidence type="ECO:0000313" key="1">
    <source>
        <dbReference type="EMBL" id="RHN51888.1"/>
    </source>
</evidence>
<organism evidence="1">
    <name type="scientific">Medicago truncatula</name>
    <name type="common">Barrel medic</name>
    <name type="synonym">Medicago tribuloides</name>
    <dbReference type="NCBI Taxonomy" id="3880"/>
    <lineage>
        <taxon>Eukaryota</taxon>
        <taxon>Viridiplantae</taxon>
        <taxon>Streptophyta</taxon>
        <taxon>Embryophyta</taxon>
        <taxon>Tracheophyta</taxon>
        <taxon>Spermatophyta</taxon>
        <taxon>Magnoliopsida</taxon>
        <taxon>eudicotyledons</taxon>
        <taxon>Gunneridae</taxon>
        <taxon>Pentapetalae</taxon>
        <taxon>rosids</taxon>
        <taxon>fabids</taxon>
        <taxon>Fabales</taxon>
        <taxon>Fabaceae</taxon>
        <taxon>Papilionoideae</taxon>
        <taxon>50 kb inversion clade</taxon>
        <taxon>NPAAA clade</taxon>
        <taxon>Hologalegina</taxon>
        <taxon>IRL clade</taxon>
        <taxon>Trifolieae</taxon>
        <taxon>Medicago</taxon>
    </lineage>
</organism>
<reference evidence="1" key="1">
    <citation type="journal article" date="2018" name="Nat. Plants">
        <title>Whole-genome landscape of Medicago truncatula symbiotic genes.</title>
        <authorList>
            <person name="Pecrix Y."/>
            <person name="Gamas P."/>
            <person name="Carrere S."/>
        </authorList>
    </citation>
    <scope>NUCLEOTIDE SEQUENCE</scope>
    <source>
        <tissue evidence="1">Leaves</tissue>
    </source>
</reference>
<dbReference type="AlphaFoldDB" id="A0A396HH17"/>